<evidence type="ECO:0000256" key="1">
    <source>
        <dbReference type="SAM" id="Coils"/>
    </source>
</evidence>
<reference evidence="2" key="2">
    <citation type="journal article" date="2021" name="PeerJ">
        <title>Extensive microbial diversity within the chicken gut microbiome revealed by metagenomics and culture.</title>
        <authorList>
            <person name="Gilroy R."/>
            <person name="Ravi A."/>
            <person name="Getino M."/>
            <person name="Pursley I."/>
            <person name="Horton D.L."/>
            <person name="Alikhan N.F."/>
            <person name="Baker D."/>
            <person name="Gharbi K."/>
            <person name="Hall N."/>
            <person name="Watson M."/>
            <person name="Adriaenssens E.M."/>
            <person name="Foster-Nyarko E."/>
            <person name="Jarju S."/>
            <person name="Secka A."/>
            <person name="Antonio M."/>
            <person name="Oren A."/>
            <person name="Chaudhuri R.R."/>
            <person name="La Ragione R."/>
            <person name="Hildebrand F."/>
            <person name="Pallen M.J."/>
        </authorList>
    </citation>
    <scope>NUCLEOTIDE SEQUENCE</scope>
    <source>
        <strain evidence="2">18911</strain>
    </source>
</reference>
<name>A0A9D1MGT1_9FIRM</name>
<organism evidence="2 3">
    <name type="scientific">Candidatus Stercoripulliclostridium merdigallinarum</name>
    <dbReference type="NCBI Taxonomy" id="2840951"/>
    <lineage>
        <taxon>Bacteria</taxon>
        <taxon>Bacillati</taxon>
        <taxon>Bacillota</taxon>
        <taxon>Clostridia</taxon>
        <taxon>Eubacteriales</taxon>
        <taxon>Candidatus Stercoripulliclostridium</taxon>
    </lineage>
</organism>
<reference evidence="2" key="1">
    <citation type="submission" date="2020-10" db="EMBL/GenBank/DDBJ databases">
        <authorList>
            <person name="Gilroy R."/>
        </authorList>
    </citation>
    <scope>NUCLEOTIDE SEQUENCE</scope>
    <source>
        <strain evidence="2">18911</strain>
    </source>
</reference>
<keyword evidence="1" id="KW-0175">Coiled coil</keyword>
<protein>
    <submittedName>
        <fullName evidence="2">Uncharacterized protein</fullName>
    </submittedName>
</protein>
<comment type="caution">
    <text evidence="2">The sequence shown here is derived from an EMBL/GenBank/DDBJ whole genome shotgun (WGS) entry which is preliminary data.</text>
</comment>
<accession>A0A9D1MGT1</accession>
<dbReference type="EMBL" id="DVNF01000024">
    <property type="protein sequence ID" value="HIU59881.1"/>
    <property type="molecule type" value="Genomic_DNA"/>
</dbReference>
<evidence type="ECO:0000313" key="2">
    <source>
        <dbReference type="EMBL" id="HIU59881.1"/>
    </source>
</evidence>
<gene>
    <name evidence="2" type="ORF">IAB05_00655</name>
</gene>
<sequence>MGCFFSQFSGYFPPQKDCGAFFVDFIRLWWYPITMEQERPAEVSAEEALKKAEEQRKKAEAAKKKARILRDREKNKYFEYYDDIKHDRNKEW</sequence>
<dbReference type="Proteomes" id="UP000824094">
    <property type="component" value="Unassembled WGS sequence"/>
</dbReference>
<evidence type="ECO:0000313" key="3">
    <source>
        <dbReference type="Proteomes" id="UP000824094"/>
    </source>
</evidence>
<proteinExistence type="predicted"/>
<feature type="coiled-coil region" evidence="1">
    <location>
        <begin position="42"/>
        <end position="76"/>
    </location>
</feature>
<dbReference type="AlphaFoldDB" id="A0A9D1MGT1"/>